<comment type="caution">
    <text evidence="6">The sequence shown here is derived from an EMBL/GenBank/DDBJ whole genome shotgun (WGS) entry which is preliminary data.</text>
</comment>
<gene>
    <name evidence="6" type="ORF">OCOJLMKI_4745</name>
</gene>
<comment type="similarity">
    <text evidence="1">Belongs to the Gfa family.</text>
</comment>
<dbReference type="Proteomes" id="UP001055125">
    <property type="component" value="Unassembled WGS sequence"/>
</dbReference>
<name>A0ABQ4S4U9_9HYPH</name>
<dbReference type="PANTHER" id="PTHR33337">
    <property type="entry name" value="GFA DOMAIN-CONTAINING PROTEIN"/>
    <property type="match status" value="1"/>
</dbReference>
<evidence type="ECO:0000256" key="1">
    <source>
        <dbReference type="ARBA" id="ARBA00005495"/>
    </source>
</evidence>
<dbReference type="PANTHER" id="PTHR33337:SF40">
    <property type="entry name" value="CENP-V_GFA DOMAIN-CONTAINING PROTEIN-RELATED"/>
    <property type="match status" value="1"/>
</dbReference>
<feature type="domain" description="CENP-V/GFA" evidence="5">
    <location>
        <begin position="3"/>
        <end position="117"/>
    </location>
</feature>
<evidence type="ECO:0000256" key="2">
    <source>
        <dbReference type="ARBA" id="ARBA00022723"/>
    </source>
</evidence>
<evidence type="ECO:0000313" key="7">
    <source>
        <dbReference type="Proteomes" id="UP001055125"/>
    </source>
</evidence>
<evidence type="ECO:0000313" key="6">
    <source>
        <dbReference type="EMBL" id="GJD97513.1"/>
    </source>
</evidence>
<keyword evidence="7" id="KW-1185">Reference proteome</keyword>
<reference evidence="6" key="2">
    <citation type="submission" date="2021-08" db="EMBL/GenBank/DDBJ databases">
        <authorList>
            <person name="Tani A."/>
            <person name="Ola A."/>
            <person name="Ogura Y."/>
            <person name="Katsura K."/>
            <person name="Hayashi T."/>
        </authorList>
    </citation>
    <scope>NUCLEOTIDE SEQUENCE</scope>
    <source>
        <strain evidence="6">DSM 19015</strain>
    </source>
</reference>
<dbReference type="EMBL" id="BPQP01000089">
    <property type="protein sequence ID" value="GJD97513.1"/>
    <property type="molecule type" value="Genomic_DNA"/>
</dbReference>
<evidence type="ECO:0000256" key="4">
    <source>
        <dbReference type="ARBA" id="ARBA00023239"/>
    </source>
</evidence>
<keyword evidence="3" id="KW-0862">Zinc</keyword>
<dbReference type="RefSeq" id="WP_238246567.1">
    <property type="nucleotide sequence ID" value="NZ_BPQP01000089.1"/>
</dbReference>
<accession>A0ABQ4S4U9</accession>
<dbReference type="Pfam" id="PF04828">
    <property type="entry name" value="GFA"/>
    <property type="match status" value="1"/>
</dbReference>
<protein>
    <recommendedName>
        <fullName evidence="5">CENP-V/GFA domain-containing protein</fullName>
    </recommendedName>
</protein>
<organism evidence="6 7">
    <name type="scientific">Methylobacterium iners</name>
    <dbReference type="NCBI Taxonomy" id="418707"/>
    <lineage>
        <taxon>Bacteria</taxon>
        <taxon>Pseudomonadati</taxon>
        <taxon>Pseudomonadota</taxon>
        <taxon>Alphaproteobacteria</taxon>
        <taxon>Hyphomicrobiales</taxon>
        <taxon>Methylobacteriaceae</taxon>
        <taxon>Methylobacterium</taxon>
    </lineage>
</organism>
<reference evidence="6" key="1">
    <citation type="journal article" date="2021" name="Front. Microbiol.">
        <title>Comprehensive Comparative Genomics and Phenotyping of Methylobacterium Species.</title>
        <authorList>
            <person name="Alessa O."/>
            <person name="Ogura Y."/>
            <person name="Fujitani Y."/>
            <person name="Takami H."/>
            <person name="Hayashi T."/>
            <person name="Sahin N."/>
            <person name="Tani A."/>
        </authorList>
    </citation>
    <scope>NUCLEOTIDE SEQUENCE</scope>
    <source>
        <strain evidence="6">DSM 19015</strain>
    </source>
</reference>
<proteinExistence type="inferred from homology"/>
<evidence type="ECO:0000256" key="3">
    <source>
        <dbReference type="ARBA" id="ARBA00022833"/>
    </source>
</evidence>
<evidence type="ECO:0000259" key="5">
    <source>
        <dbReference type="PROSITE" id="PS51891"/>
    </source>
</evidence>
<dbReference type="InterPro" id="IPR011057">
    <property type="entry name" value="Mss4-like_sf"/>
</dbReference>
<dbReference type="Gene3D" id="3.90.1590.10">
    <property type="entry name" value="glutathione-dependent formaldehyde- activating enzyme (gfa)"/>
    <property type="match status" value="1"/>
</dbReference>
<keyword evidence="4" id="KW-0456">Lyase</keyword>
<dbReference type="SUPFAM" id="SSF51316">
    <property type="entry name" value="Mss4-like"/>
    <property type="match status" value="1"/>
</dbReference>
<sequence>MSVTGRCRCGAISYAAEGEPVHNALCHCSDCRRSAGAPVVGWALFPRERVSVSGEPVSYESSPGVVRQFCGRCGTGLFYVNESLFPGQVDIQTGSLDEPDALPPQIRIQTADAPRWFAEFGVLPTFARFPE</sequence>
<dbReference type="InterPro" id="IPR006913">
    <property type="entry name" value="CENP-V/GFA"/>
</dbReference>
<dbReference type="PROSITE" id="PS51891">
    <property type="entry name" value="CENP_V_GFA"/>
    <property type="match status" value="1"/>
</dbReference>
<keyword evidence="2" id="KW-0479">Metal-binding</keyword>